<evidence type="ECO:0000256" key="1">
    <source>
        <dbReference type="SAM" id="MobiDB-lite"/>
    </source>
</evidence>
<feature type="compositionally biased region" description="Polar residues" evidence="1">
    <location>
        <begin position="316"/>
        <end position="356"/>
    </location>
</feature>
<feature type="compositionally biased region" description="Basic and acidic residues" evidence="1">
    <location>
        <begin position="266"/>
        <end position="280"/>
    </location>
</feature>
<comment type="caution">
    <text evidence="2">The sequence shown here is derived from an EMBL/GenBank/DDBJ whole genome shotgun (WGS) entry which is preliminary data.</text>
</comment>
<dbReference type="Proteomes" id="UP000554235">
    <property type="component" value="Unassembled WGS sequence"/>
</dbReference>
<evidence type="ECO:0000313" key="3">
    <source>
        <dbReference type="Proteomes" id="UP000554235"/>
    </source>
</evidence>
<feature type="compositionally biased region" description="Polar residues" evidence="1">
    <location>
        <begin position="87"/>
        <end position="99"/>
    </location>
</feature>
<organism evidence="2 3">
    <name type="scientific">Fusarium albosuccineum</name>
    <dbReference type="NCBI Taxonomy" id="1237068"/>
    <lineage>
        <taxon>Eukaryota</taxon>
        <taxon>Fungi</taxon>
        <taxon>Dikarya</taxon>
        <taxon>Ascomycota</taxon>
        <taxon>Pezizomycotina</taxon>
        <taxon>Sordariomycetes</taxon>
        <taxon>Hypocreomycetidae</taxon>
        <taxon>Hypocreales</taxon>
        <taxon>Nectriaceae</taxon>
        <taxon>Fusarium</taxon>
        <taxon>Fusarium decemcellulare species complex</taxon>
    </lineage>
</organism>
<feature type="region of interest" description="Disordered" evidence="1">
    <location>
        <begin position="1"/>
        <end position="204"/>
    </location>
</feature>
<sequence length="428" mass="46393">MTTTMLYTTGASVDEPTNIFATKTNASGKPRHRPKSLQIEPFDPNELSKKLNGLAVEQGSQSSQSTQSGDSLQPPLSGSDLGAPSPRTVTTKQPPSSRKASVAAKSGKEKKDDKLSVPSTPAAPPSRRGSIFDHLRFRGSNYTDETQRQEEEDAKKPTRYRHVPQVAAQQFARTTTVEPLAQKAAPSPKGMRSVPGPHSMNNGTMSLQEYNRQYRRAQSLCSGRPSGTQGFTKLESTAEVDEEPAQQKSFRIGETGRRMSTGNMWGKHDGQSQGSFRRDSIGVGGFSQLNTASARRGSASSSGFSDASSPFARDSGPTSPFKQEFGGTNSPNQRRGSEASNATSRRGSVANMSNPQRAADVHRVDWSQSDQPVKVRRDSKWAGLKQRKASVNQQKPSNEKESTPAEAEAQPSTSPKSPKAGFLKRFKY</sequence>
<reference evidence="2 3" key="1">
    <citation type="submission" date="2020-01" db="EMBL/GenBank/DDBJ databases">
        <title>Identification and distribution of gene clusters putatively required for synthesis of sphingolipid metabolism inhibitors in phylogenetically diverse species of the filamentous fungus Fusarium.</title>
        <authorList>
            <person name="Kim H.-S."/>
            <person name="Busman M."/>
            <person name="Brown D.W."/>
            <person name="Divon H."/>
            <person name="Uhlig S."/>
            <person name="Proctor R.H."/>
        </authorList>
    </citation>
    <scope>NUCLEOTIDE SEQUENCE [LARGE SCALE GENOMIC DNA]</scope>
    <source>
        <strain evidence="2 3">NRRL 20459</strain>
    </source>
</reference>
<feature type="compositionally biased region" description="Polar residues" evidence="1">
    <location>
        <begin position="220"/>
        <end position="235"/>
    </location>
</feature>
<protein>
    <submittedName>
        <fullName evidence="2">Uncharacterized protein</fullName>
    </submittedName>
</protein>
<feature type="compositionally biased region" description="Low complexity" evidence="1">
    <location>
        <begin position="292"/>
        <end position="312"/>
    </location>
</feature>
<dbReference type="OrthoDB" id="5204927at2759"/>
<feature type="compositionally biased region" description="Polar residues" evidence="1">
    <location>
        <begin position="167"/>
        <end position="177"/>
    </location>
</feature>
<feature type="compositionally biased region" description="Basic and acidic residues" evidence="1">
    <location>
        <begin position="106"/>
        <end position="115"/>
    </location>
</feature>
<dbReference type="AlphaFoldDB" id="A0A8H4P964"/>
<keyword evidence="3" id="KW-1185">Reference proteome</keyword>
<feature type="compositionally biased region" description="Polar residues" evidence="1">
    <location>
        <begin position="1"/>
        <end position="11"/>
    </location>
</feature>
<gene>
    <name evidence="2" type="ORF">FALBO_12359</name>
</gene>
<accession>A0A8H4P964</accession>
<feature type="compositionally biased region" description="Low complexity" evidence="1">
    <location>
        <begin position="58"/>
        <end position="73"/>
    </location>
</feature>
<evidence type="ECO:0000313" key="2">
    <source>
        <dbReference type="EMBL" id="KAF4460846.1"/>
    </source>
</evidence>
<dbReference type="EMBL" id="JAADYS010001846">
    <property type="protein sequence ID" value="KAF4460846.1"/>
    <property type="molecule type" value="Genomic_DNA"/>
</dbReference>
<feature type="compositionally biased region" description="Basic and acidic residues" evidence="1">
    <location>
        <begin position="145"/>
        <end position="156"/>
    </location>
</feature>
<name>A0A8H4P964_9HYPO</name>
<proteinExistence type="predicted"/>
<feature type="region of interest" description="Disordered" evidence="1">
    <location>
        <begin position="220"/>
        <end position="428"/>
    </location>
</feature>